<evidence type="ECO:0000313" key="1">
    <source>
        <dbReference type="EMBL" id="KKK48695.1"/>
    </source>
</evidence>
<name>A0A0F8WKD0_9ZZZZ</name>
<protein>
    <submittedName>
        <fullName evidence="1">Uncharacterized protein</fullName>
    </submittedName>
</protein>
<gene>
    <name evidence="1" type="ORF">LCGC14_3142520</name>
</gene>
<dbReference type="EMBL" id="LAZR01068936">
    <property type="protein sequence ID" value="KKK48695.1"/>
    <property type="molecule type" value="Genomic_DNA"/>
</dbReference>
<organism evidence="1">
    <name type="scientific">marine sediment metagenome</name>
    <dbReference type="NCBI Taxonomy" id="412755"/>
    <lineage>
        <taxon>unclassified sequences</taxon>
        <taxon>metagenomes</taxon>
        <taxon>ecological metagenomes</taxon>
    </lineage>
</organism>
<proteinExistence type="predicted"/>
<accession>A0A0F8WKD0</accession>
<sequence>MTARTIELLTDPNRFIHQDLPMVVVRGRCEHGNRWVRSFTPYTDEILTDWDALNAYKDVVPAPPCDDHKPPGE</sequence>
<comment type="caution">
    <text evidence="1">The sequence shown here is derived from an EMBL/GenBank/DDBJ whole genome shotgun (WGS) entry which is preliminary data.</text>
</comment>
<dbReference type="AlphaFoldDB" id="A0A0F8WKD0"/>
<reference evidence="1" key="1">
    <citation type="journal article" date="2015" name="Nature">
        <title>Complex archaea that bridge the gap between prokaryotes and eukaryotes.</title>
        <authorList>
            <person name="Spang A."/>
            <person name="Saw J.H."/>
            <person name="Jorgensen S.L."/>
            <person name="Zaremba-Niedzwiedzka K."/>
            <person name="Martijn J."/>
            <person name="Lind A.E."/>
            <person name="van Eijk R."/>
            <person name="Schleper C."/>
            <person name="Guy L."/>
            <person name="Ettema T.J."/>
        </authorList>
    </citation>
    <scope>NUCLEOTIDE SEQUENCE</scope>
</reference>